<dbReference type="GO" id="GO:0009432">
    <property type="term" value="P:SOS response"/>
    <property type="evidence" value="ECO:0007669"/>
    <property type="project" value="UniProtKB-KW"/>
</dbReference>
<evidence type="ECO:0000256" key="3">
    <source>
        <dbReference type="ARBA" id="ARBA00022801"/>
    </source>
</evidence>
<dbReference type="PRINTS" id="PR00726">
    <property type="entry name" value="LEXASERPTASE"/>
</dbReference>
<dbReference type="NCBIfam" id="NF007621">
    <property type="entry name" value="PRK10276.1"/>
    <property type="match status" value="1"/>
</dbReference>
<dbReference type="PANTHER" id="PTHR33516">
    <property type="entry name" value="LEXA REPRESSOR"/>
    <property type="match status" value="1"/>
</dbReference>
<keyword evidence="5" id="KW-0234">DNA repair</keyword>
<evidence type="ECO:0000256" key="5">
    <source>
        <dbReference type="ARBA" id="ARBA00023204"/>
    </source>
</evidence>
<dbReference type="Pfam" id="PF00717">
    <property type="entry name" value="Peptidase_S24"/>
    <property type="match status" value="1"/>
</dbReference>
<evidence type="ECO:0000256" key="4">
    <source>
        <dbReference type="ARBA" id="ARBA00022813"/>
    </source>
</evidence>
<accession>A0A737NWH7</accession>
<keyword evidence="2" id="KW-0227">DNA damage</keyword>
<dbReference type="GO" id="GO:0006355">
    <property type="term" value="P:regulation of DNA-templated transcription"/>
    <property type="evidence" value="ECO:0007669"/>
    <property type="project" value="InterPro"/>
</dbReference>
<dbReference type="SUPFAM" id="SSF51306">
    <property type="entry name" value="LexA/Signal peptidase"/>
    <property type="match status" value="1"/>
</dbReference>
<dbReference type="GO" id="GO:0003887">
    <property type="term" value="F:DNA-directed DNA polymerase activity"/>
    <property type="evidence" value="ECO:0007669"/>
    <property type="project" value="UniProtKB-EC"/>
</dbReference>
<organism evidence="9">
    <name type="scientific">Salmonella enterica subsp. houtenae serovar 44:z4,z24:-</name>
    <dbReference type="NCBI Taxonomy" id="1967610"/>
    <lineage>
        <taxon>Bacteria</taxon>
        <taxon>Pseudomonadati</taxon>
        <taxon>Pseudomonadota</taxon>
        <taxon>Gammaproteobacteria</taxon>
        <taxon>Enterobacterales</taxon>
        <taxon>Enterobacteriaceae</taxon>
        <taxon>Salmonella</taxon>
    </lineage>
</organism>
<evidence type="ECO:0000256" key="6">
    <source>
        <dbReference type="ARBA" id="ARBA00023236"/>
    </source>
</evidence>
<evidence type="ECO:0000256" key="1">
    <source>
        <dbReference type="ARBA" id="ARBA00007484"/>
    </source>
</evidence>
<sequence length="152" mass="16927">MDFISEWLPFRDSAELTGITPRLENSASAPLFGHTCPAGFPSPAQDYIEKTLDLNEYCVRHPSATYYVRALGDSMAESGIQSGDLLVVDRSLRPQHNSIVIASVESEFTVKRLCLHPRLCLMPMNPAYSPIYVSPDELEIFGVVTHSVHDFL</sequence>
<name>A0A737NWH7_SALHO</name>
<dbReference type="InterPro" id="IPR015927">
    <property type="entry name" value="Peptidase_S24_S26A/B/C"/>
</dbReference>
<comment type="similarity">
    <text evidence="1 7">Belongs to the peptidase S24 family.</text>
</comment>
<keyword evidence="4 7" id="KW-0068">Autocatalytic cleavage</keyword>
<dbReference type="EMBL" id="DAATFQ010000027">
    <property type="protein sequence ID" value="HAE8353087.1"/>
    <property type="molecule type" value="Genomic_DNA"/>
</dbReference>
<evidence type="ECO:0000313" key="9">
    <source>
        <dbReference type="EMBL" id="HAE8353087.1"/>
    </source>
</evidence>
<dbReference type="GO" id="GO:0006281">
    <property type="term" value="P:DNA repair"/>
    <property type="evidence" value="ECO:0007669"/>
    <property type="project" value="UniProtKB-KW"/>
</dbReference>
<dbReference type="AlphaFoldDB" id="A0A737NWH7"/>
<keyword evidence="6" id="KW-0742">SOS response</keyword>
<proteinExistence type="inferred from homology"/>
<dbReference type="PANTHER" id="PTHR33516:SF2">
    <property type="entry name" value="LEXA REPRESSOR-RELATED"/>
    <property type="match status" value="1"/>
</dbReference>
<keyword evidence="3 7" id="KW-0378">Hydrolase</keyword>
<evidence type="ECO:0000256" key="7">
    <source>
        <dbReference type="RuleBase" id="RU003991"/>
    </source>
</evidence>
<feature type="domain" description="Peptidase S24/S26A/S26B/S26C" evidence="8">
    <location>
        <begin position="31"/>
        <end position="144"/>
    </location>
</feature>
<dbReference type="CDD" id="cd06529">
    <property type="entry name" value="S24_LexA-like"/>
    <property type="match status" value="1"/>
</dbReference>
<dbReference type="InterPro" id="IPR036286">
    <property type="entry name" value="LexA/Signal_pep-like_sf"/>
</dbReference>
<dbReference type="Gene3D" id="2.10.109.10">
    <property type="entry name" value="Umud Fragment, subunit A"/>
    <property type="match status" value="1"/>
</dbReference>
<reference evidence="9" key="1">
    <citation type="journal article" date="2018" name="Genome Biol.">
        <title>SKESA: strategic k-mer extension for scrupulous assemblies.</title>
        <authorList>
            <person name="Souvorov A."/>
            <person name="Agarwala R."/>
            <person name="Lipman D.J."/>
        </authorList>
    </citation>
    <scope>NUCLEOTIDE SEQUENCE</scope>
    <source>
        <strain evidence="9">6221-69</strain>
    </source>
</reference>
<reference evidence="9" key="2">
    <citation type="submission" date="2018-07" db="EMBL/GenBank/DDBJ databases">
        <authorList>
            <consortium name="NCBI Pathogen Detection Project"/>
        </authorList>
    </citation>
    <scope>NUCLEOTIDE SEQUENCE</scope>
    <source>
        <strain evidence="9">6221-69</strain>
    </source>
</reference>
<evidence type="ECO:0000256" key="2">
    <source>
        <dbReference type="ARBA" id="ARBA00022763"/>
    </source>
</evidence>
<dbReference type="InterPro" id="IPR039418">
    <property type="entry name" value="LexA-like"/>
</dbReference>
<dbReference type="EC" id="2.7.7.7" evidence="9"/>
<dbReference type="GO" id="GO:0003677">
    <property type="term" value="F:DNA binding"/>
    <property type="evidence" value="ECO:0007669"/>
    <property type="project" value="InterPro"/>
</dbReference>
<keyword evidence="9" id="KW-0548">Nucleotidyltransferase</keyword>
<comment type="caution">
    <text evidence="9">The sequence shown here is derived from an EMBL/GenBank/DDBJ whole genome shotgun (WGS) entry which is preliminary data.</text>
</comment>
<dbReference type="InterPro" id="IPR006197">
    <property type="entry name" value="Peptidase_S24_LexA"/>
</dbReference>
<protein>
    <submittedName>
        <fullName evidence="9">Translesion error-prone DNA polymerase V autoproteolytic subunit</fullName>
        <ecNumber evidence="9">2.7.7.7</ecNumber>
    </submittedName>
</protein>
<keyword evidence="9" id="KW-0808">Transferase</keyword>
<dbReference type="GO" id="GO:0016787">
    <property type="term" value="F:hydrolase activity"/>
    <property type="evidence" value="ECO:0007669"/>
    <property type="project" value="UniProtKB-KW"/>
</dbReference>
<dbReference type="InterPro" id="IPR050077">
    <property type="entry name" value="LexA_repressor"/>
</dbReference>
<gene>
    <name evidence="9" type="primary">umuD</name>
    <name evidence="9" type="ORF">GND53_003922</name>
</gene>
<evidence type="ECO:0000259" key="8">
    <source>
        <dbReference type="Pfam" id="PF00717"/>
    </source>
</evidence>